<evidence type="ECO:0000313" key="11">
    <source>
        <dbReference type="EMBL" id="MBD3921597.1"/>
    </source>
</evidence>
<dbReference type="Pfam" id="PF02518">
    <property type="entry name" value="HATPase_c"/>
    <property type="match status" value="1"/>
</dbReference>
<feature type="transmembrane region" description="Helical" evidence="9">
    <location>
        <begin position="134"/>
        <end position="154"/>
    </location>
</feature>
<dbReference type="InterPro" id="IPR035965">
    <property type="entry name" value="PAS-like_dom_sf"/>
</dbReference>
<keyword evidence="6 11" id="KW-0418">Kinase</keyword>
<dbReference type="PROSITE" id="PS50109">
    <property type="entry name" value="HIS_KIN"/>
    <property type="match status" value="1"/>
</dbReference>
<keyword evidence="8" id="KW-0902">Two-component regulatory system</keyword>
<keyword evidence="9" id="KW-0472">Membrane</keyword>
<dbReference type="InterPro" id="IPR005467">
    <property type="entry name" value="His_kinase_dom"/>
</dbReference>
<evidence type="ECO:0000259" key="10">
    <source>
        <dbReference type="PROSITE" id="PS50109"/>
    </source>
</evidence>
<evidence type="ECO:0000256" key="7">
    <source>
        <dbReference type="ARBA" id="ARBA00022840"/>
    </source>
</evidence>
<evidence type="ECO:0000256" key="2">
    <source>
        <dbReference type="ARBA" id="ARBA00012438"/>
    </source>
</evidence>
<feature type="domain" description="Histidine kinase" evidence="10">
    <location>
        <begin position="351"/>
        <end position="556"/>
    </location>
</feature>
<keyword evidence="9" id="KW-1133">Transmembrane helix</keyword>
<sequence>MWKTMLLQLFISILPAVAYQMWRDRPHHHPRAREMLIGIVSAISMVLCMLLSHHSQFGYQFDARLIPYVVGSLYGGYWSMGALTVIYIVSRLPLLDTSNQWISFGLLLLIFCPLLMMSIRPFQLAKRMDKQKIGAALVTVLQLFFSTTMMINVTTSAPESMHAAELLLIGLVAMSYVMVWCSILIIENMRENELLHRQFRRMSDKYRAEVQKLQQFIDEMTLGVVLVDLEGHITHLNEAAFQQYPSPNNRRNIFEMKGRMFTELFDPERDWQCVSMVGKALGGERSSLELVEKEGQVLVKTAFTIRDNELVGPASITGAAIIIHDITELRKLRDELGRMDRLSLVGQMAASITHEIRNPMAVIRGFVQLMKERSGETHNDYFRIIMDELDRANMIINDFLSLAQNRLIDKALTSLNDIVADTIPLIQADANLRGLHLEWNPRPSLPELWLNDKEMKQLILNLARNGLEAMKDGGSLRLSTRTYPGIVELRVQDTGVGITQIQMDQMFEPFFTTKSRGTGLGLPVCLSIVEKHHGSIEVESKEGEGTTFIVKFRIEESLAEAAAAAGYEVGFAG</sequence>
<dbReference type="Gene3D" id="3.30.565.10">
    <property type="entry name" value="Histidine kinase-like ATPase, C-terminal domain"/>
    <property type="match status" value="1"/>
</dbReference>
<feature type="transmembrane region" description="Helical" evidence="9">
    <location>
        <begin position="166"/>
        <end position="186"/>
    </location>
</feature>
<keyword evidence="7" id="KW-0067">ATP-binding</keyword>
<evidence type="ECO:0000313" key="12">
    <source>
        <dbReference type="Proteomes" id="UP000609346"/>
    </source>
</evidence>
<protein>
    <recommendedName>
        <fullName evidence="2">histidine kinase</fullName>
        <ecNumber evidence="2">2.7.13.3</ecNumber>
    </recommendedName>
</protein>
<dbReference type="EMBL" id="JACXZA010000006">
    <property type="protein sequence ID" value="MBD3921597.1"/>
    <property type="molecule type" value="Genomic_DNA"/>
</dbReference>
<keyword evidence="5" id="KW-0547">Nucleotide-binding</keyword>
<evidence type="ECO:0000256" key="8">
    <source>
        <dbReference type="ARBA" id="ARBA00023012"/>
    </source>
</evidence>
<dbReference type="Gene3D" id="3.30.450.20">
    <property type="entry name" value="PAS domain"/>
    <property type="match status" value="1"/>
</dbReference>
<evidence type="ECO:0000256" key="1">
    <source>
        <dbReference type="ARBA" id="ARBA00000085"/>
    </source>
</evidence>
<dbReference type="SMART" id="SM00387">
    <property type="entry name" value="HATPase_c"/>
    <property type="match status" value="1"/>
</dbReference>
<keyword evidence="12" id="KW-1185">Reference proteome</keyword>
<dbReference type="InterPro" id="IPR004358">
    <property type="entry name" value="Sig_transdc_His_kin-like_C"/>
</dbReference>
<dbReference type="RefSeq" id="WP_191205891.1">
    <property type="nucleotide sequence ID" value="NZ_JACXZA010000006.1"/>
</dbReference>
<evidence type="ECO:0000256" key="9">
    <source>
        <dbReference type="SAM" id="Phobius"/>
    </source>
</evidence>
<evidence type="ECO:0000256" key="6">
    <source>
        <dbReference type="ARBA" id="ARBA00022777"/>
    </source>
</evidence>
<comment type="caution">
    <text evidence="11">The sequence shown here is derived from an EMBL/GenBank/DDBJ whole genome shotgun (WGS) entry which is preliminary data.</text>
</comment>
<dbReference type="InterPro" id="IPR036890">
    <property type="entry name" value="HATPase_C_sf"/>
</dbReference>
<dbReference type="Pfam" id="PF00512">
    <property type="entry name" value="HisKA"/>
    <property type="match status" value="1"/>
</dbReference>
<dbReference type="SUPFAM" id="SSF55785">
    <property type="entry name" value="PYP-like sensor domain (PAS domain)"/>
    <property type="match status" value="1"/>
</dbReference>
<dbReference type="Proteomes" id="UP000609346">
    <property type="component" value="Unassembled WGS sequence"/>
</dbReference>
<feature type="transmembrane region" description="Helical" evidence="9">
    <location>
        <begin position="101"/>
        <end position="122"/>
    </location>
</feature>
<comment type="catalytic activity">
    <reaction evidence="1">
        <text>ATP + protein L-histidine = ADP + protein N-phospho-L-histidine.</text>
        <dbReference type="EC" id="2.7.13.3"/>
    </reaction>
</comment>
<dbReference type="SUPFAM" id="SSF55874">
    <property type="entry name" value="ATPase domain of HSP90 chaperone/DNA topoisomerase II/histidine kinase"/>
    <property type="match status" value="1"/>
</dbReference>
<keyword evidence="4" id="KW-0808">Transferase</keyword>
<keyword evidence="9" id="KW-0812">Transmembrane</keyword>
<name>A0ABR8N081_9BACL</name>
<dbReference type="InterPro" id="IPR003594">
    <property type="entry name" value="HATPase_dom"/>
</dbReference>
<gene>
    <name evidence="11" type="ORF">H8B09_22705</name>
</gene>
<evidence type="ECO:0000256" key="5">
    <source>
        <dbReference type="ARBA" id="ARBA00022741"/>
    </source>
</evidence>
<dbReference type="PRINTS" id="PR00344">
    <property type="entry name" value="BCTRLSENSOR"/>
</dbReference>
<reference evidence="11 12" key="1">
    <citation type="submission" date="2020-09" db="EMBL/GenBank/DDBJ databases">
        <title>Paenibacillus sp. strain PR3 16S rRNA gene Genome sequencing and assembly.</title>
        <authorList>
            <person name="Kim J."/>
        </authorList>
    </citation>
    <scope>NUCLEOTIDE SEQUENCE [LARGE SCALE GENOMIC DNA]</scope>
    <source>
        <strain evidence="11 12">PR3</strain>
    </source>
</reference>
<dbReference type="SMART" id="SM00388">
    <property type="entry name" value="HisKA"/>
    <property type="match status" value="1"/>
</dbReference>
<dbReference type="Gene3D" id="1.10.287.130">
    <property type="match status" value="1"/>
</dbReference>
<proteinExistence type="predicted"/>
<feature type="transmembrane region" description="Helical" evidence="9">
    <location>
        <begin position="34"/>
        <end position="53"/>
    </location>
</feature>
<dbReference type="SUPFAM" id="SSF47384">
    <property type="entry name" value="Homodimeric domain of signal transducing histidine kinase"/>
    <property type="match status" value="1"/>
</dbReference>
<accession>A0ABR8N081</accession>
<dbReference type="PANTHER" id="PTHR43065:SF46">
    <property type="entry name" value="C4-DICARBOXYLATE TRANSPORT SENSOR PROTEIN DCTB"/>
    <property type="match status" value="1"/>
</dbReference>
<dbReference type="GO" id="GO:0016301">
    <property type="term" value="F:kinase activity"/>
    <property type="evidence" value="ECO:0007669"/>
    <property type="project" value="UniProtKB-KW"/>
</dbReference>
<dbReference type="InterPro" id="IPR036097">
    <property type="entry name" value="HisK_dim/P_sf"/>
</dbReference>
<evidence type="ECO:0000256" key="3">
    <source>
        <dbReference type="ARBA" id="ARBA00022553"/>
    </source>
</evidence>
<organism evidence="11 12">
    <name type="scientific">Paenibacillus terricola</name>
    <dbReference type="NCBI Taxonomy" id="2763503"/>
    <lineage>
        <taxon>Bacteria</taxon>
        <taxon>Bacillati</taxon>
        <taxon>Bacillota</taxon>
        <taxon>Bacilli</taxon>
        <taxon>Bacillales</taxon>
        <taxon>Paenibacillaceae</taxon>
        <taxon>Paenibacillus</taxon>
    </lineage>
</organism>
<dbReference type="PANTHER" id="PTHR43065">
    <property type="entry name" value="SENSOR HISTIDINE KINASE"/>
    <property type="match status" value="1"/>
</dbReference>
<feature type="transmembrane region" description="Helical" evidence="9">
    <location>
        <begin position="65"/>
        <end position="89"/>
    </location>
</feature>
<evidence type="ECO:0000256" key="4">
    <source>
        <dbReference type="ARBA" id="ARBA00022679"/>
    </source>
</evidence>
<dbReference type="CDD" id="cd00082">
    <property type="entry name" value="HisKA"/>
    <property type="match status" value="1"/>
</dbReference>
<dbReference type="InterPro" id="IPR003661">
    <property type="entry name" value="HisK_dim/P_dom"/>
</dbReference>
<keyword evidence="3" id="KW-0597">Phosphoprotein</keyword>
<dbReference type="EC" id="2.7.13.3" evidence="2"/>